<feature type="non-terminal residue" evidence="1">
    <location>
        <position position="1"/>
    </location>
</feature>
<dbReference type="EMBL" id="JH794171">
    <property type="protein sequence ID" value="ELQ64675.1"/>
    <property type="molecule type" value="Genomic_DNA"/>
</dbReference>
<gene>
    <name evidence="1" type="ORF">OOW_P131scaffold00582g1</name>
</gene>
<proteinExistence type="predicted"/>
<sequence length="52" mass="5564">VRWTPRPIGDQGWATHNMPGLELVGCLCAADGNAAGSSLRKRSHPPNGQVHF</sequence>
<dbReference type="AlphaFoldDB" id="L7JAV6"/>
<evidence type="ECO:0000313" key="1">
    <source>
        <dbReference type="EMBL" id="ELQ64675.1"/>
    </source>
</evidence>
<organism>
    <name type="scientific">Pyricularia oryzae (strain P131)</name>
    <name type="common">Rice blast fungus</name>
    <name type="synonym">Magnaporthe oryzae</name>
    <dbReference type="NCBI Taxonomy" id="1143193"/>
    <lineage>
        <taxon>Eukaryota</taxon>
        <taxon>Fungi</taxon>
        <taxon>Dikarya</taxon>
        <taxon>Ascomycota</taxon>
        <taxon>Pezizomycotina</taxon>
        <taxon>Sordariomycetes</taxon>
        <taxon>Sordariomycetidae</taxon>
        <taxon>Magnaporthales</taxon>
        <taxon>Pyriculariaceae</taxon>
        <taxon>Pyricularia</taxon>
    </lineage>
</organism>
<accession>L7JAV6</accession>
<name>L7JAV6_PYRO1</name>
<protein>
    <submittedName>
        <fullName evidence="1">Uncharacterized protein</fullName>
    </submittedName>
</protein>
<reference evidence="1" key="1">
    <citation type="journal article" date="2012" name="PLoS Genet.">
        <title>Comparative analysis of the genomes of two field isolates of the rice blast fungus Magnaporthe oryzae.</title>
        <authorList>
            <person name="Xue M."/>
            <person name="Yang J."/>
            <person name="Li Z."/>
            <person name="Hu S."/>
            <person name="Yao N."/>
            <person name="Dean R.A."/>
            <person name="Zhao W."/>
            <person name="Shen M."/>
            <person name="Zhang H."/>
            <person name="Li C."/>
            <person name="Liu L."/>
            <person name="Cao L."/>
            <person name="Xu X."/>
            <person name="Xing Y."/>
            <person name="Hsiang T."/>
            <person name="Zhang Z."/>
            <person name="Xu J.R."/>
            <person name="Peng Y.L."/>
        </authorList>
    </citation>
    <scope>NUCLEOTIDE SEQUENCE [LARGE SCALE GENOMIC DNA]</scope>
    <source>
        <strain evidence="1">P131</strain>
    </source>
</reference>